<feature type="region of interest" description="Disordered" evidence="1">
    <location>
        <begin position="1"/>
        <end position="20"/>
    </location>
</feature>
<dbReference type="Proteomes" id="UP000234681">
    <property type="component" value="Chromosome 13"/>
</dbReference>
<evidence type="ECO:0000313" key="2">
    <source>
        <dbReference type="EMBL" id="EDL91760.1"/>
    </source>
</evidence>
<reference evidence="3" key="1">
    <citation type="submission" date="2005-09" db="EMBL/GenBank/DDBJ databases">
        <authorList>
            <person name="Mural R.J."/>
            <person name="Li P.W."/>
            <person name="Adams M.D."/>
            <person name="Amanatides P.G."/>
            <person name="Baden-Tillson H."/>
            <person name="Barnstead M."/>
            <person name="Chin S.H."/>
            <person name="Dew I."/>
            <person name="Evans C.A."/>
            <person name="Ferriera S."/>
            <person name="Flanigan M."/>
            <person name="Fosler C."/>
            <person name="Glodek A."/>
            <person name="Gu Z."/>
            <person name="Holt R.A."/>
            <person name="Jennings D."/>
            <person name="Kraft C.L."/>
            <person name="Lu F."/>
            <person name="Nguyen T."/>
            <person name="Nusskern D.R."/>
            <person name="Pfannkoch C.M."/>
            <person name="Sitter C."/>
            <person name="Sutton G.G."/>
            <person name="Venter J.C."/>
            <person name="Wang Z."/>
            <person name="Woodage T."/>
            <person name="Zheng X.H."/>
            <person name="Zhong F."/>
        </authorList>
    </citation>
    <scope>NUCLEOTIDE SEQUENCE [LARGE SCALE GENOMIC DNA]</scope>
    <source>
        <strain>BN</strain>
        <strain evidence="3">Sprague-Dawley</strain>
    </source>
</reference>
<protein>
    <submittedName>
        <fullName evidence="2">RCG24067</fullName>
    </submittedName>
</protein>
<proteinExistence type="predicted"/>
<organism evidence="2 3">
    <name type="scientific">Rattus norvegicus</name>
    <name type="common">Rat</name>
    <dbReference type="NCBI Taxonomy" id="10116"/>
    <lineage>
        <taxon>Eukaryota</taxon>
        <taxon>Metazoa</taxon>
        <taxon>Chordata</taxon>
        <taxon>Craniata</taxon>
        <taxon>Vertebrata</taxon>
        <taxon>Euteleostomi</taxon>
        <taxon>Mammalia</taxon>
        <taxon>Eutheria</taxon>
        <taxon>Euarchontoglires</taxon>
        <taxon>Glires</taxon>
        <taxon>Rodentia</taxon>
        <taxon>Myomorpha</taxon>
        <taxon>Muroidea</taxon>
        <taxon>Muridae</taxon>
        <taxon>Murinae</taxon>
        <taxon>Rattus</taxon>
    </lineage>
</organism>
<sequence>MRTPLSRQHASAAGTWSSPS</sequence>
<gene>
    <name evidence="2" type="ORF">rCG_24067</name>
</gene>
<name>A6JSW2_RAT</name>
<dbReference type="AlphaFoldDB" id="A6JSW2"/>
<dbReference type="EMBL" id="CH474000">
    <property type="protein sequence ID" value="EDL91760.1"/>
    <property type="molecule type" value="Genomic_DNA"/>
</dbReference>
<evidence type="ECO:0000313" key="3">
    <source>
        <dbReference type="Proteomes" id="UP000234681"/>
    </source>
</evidence>
<evidence type="ECO:0000256" key="1">
    <source>
        <dbReference type="SAM" id="MobiDB-lite"/>
    </source>
</evidence>
<accession>A6JSW2</accession>